<evidence type="ECO:0000256" key="1">
    <source>
        <dbReference type="SAM" id="Phobius"/>
    </source>
</evidence>
<feature type="transmembrane region" description="Helical" evidence="1">
    <location>
        <begin position="227"/>
        <end position="248"/>
    </location>
</feature>
<feature type="transmembrane region" description="Helical" evidence="1">
    <location>
        <begin position="115"/>
        <end position="137"/>
    </location>
</feature>
<feature type="transmembrane region" description="Helical" evidence="1">
    <location>
        <begin position="268"/>
        <end position="291"/>
    </location>
</feature>
<evidence type="ECO:0008006" key="4">
    <source>
        <dbReference type="Google" id="ProtNLM"/>
    </source>
</evidence>
<keyword evidence="1" id="KW-1133">Transmembrane helix</keyword>
<dbReference type="AlphaFoldDB" id="A0A507F2V1"/>
<gene>
    <name evidence="2" type="ORF">CcCBS67573_g06768</name>
</gene>
<protein>
    <recommendedName>
        <fullName evidence="4">THH1/TOM1/TOM3 domain-containing protein</fullName>
    </recommendedName>
</protein>
<keyword evidence="1" id="KW-0812">Transmembrane</keyword>
<dbReference type="EMBL" id="QEAP01000306">
    <property type="protein sequence ID" value="TPX69718.1"/>
    <property type="molecule type" value="Genomic_DNA"/>
</dbReference>
<keyword evidence="3" id="KW-1185">Reference proteome</keyword>
<feature type="transmembrane region" description="Helical" evidence="1">
    <location>
        <begin position="149"/>
        <end position="177"/>
    </location>
</feature>
<keyword evidence="1" id="KW-0472">Membrane</keyword>
<evidence type="ECO:0000313" key="3">
    <source>
        <dbReference type="Proteomes" id="UP000320333"/>
    </source>
</evidence>
<name>A0A507F2V1_9FUNG</name>
<dbReference type="OrthoDB" id="5389493at2759"/>
<organism evidence="2 3">
    <name type="scientific">Chytriomyces confervae</name>
    <dbReference type="NCBI Taxonomy" id="246404"/>
    <lineage>
        <taxon>Eukaryota</taxon>
        <taxon>Fungi</taxon>
        <taxon>Fungi incertae sedis</taxon>
        <taxon>Chytridiomycota</taxon>
        <taxon>Chytridiomycota incertae sedis</taxon>
        <taxon>Chytridiomycetes</taxon>
        <taxon>Chytridiales</taxon>
        <taxon>Chytriomycetaceae</taxon>
        <taxon>Chytriomyces</taxon>
    </lineage>
</organism>
<accession>A0A507F2V1</accession>
<comment type="caution">
    <text evidence="2">The sequence shown here is derived from an EMBL/GenBank/DDBJ whole genome shotgun (WGS) entry which is preliminary data.</text>
</comment>
<evidence type="ECO:0000313" key="2">
    <source>
        <dbReference type="EMBL" id="TPX69718.1"/>
    </source>
</evidence>
<feature type="transmembrane region" description="Helical" evidence="1">
    <location>
        <begin position="303"/>
        <end position="321"/>
    </location>
</feature>
<reference evidence="2 3" key="1">
    <citation type="journal article" date="2019" name="Sci. Rep.">
        <title>Comparative genomics of chytrid fungi reveal insights into the obligate biotrophic and pathogenic lifestyle of Synchytrium endobioticum.</title>
        <authorList>
            <person name="van de Vossenberg B.T.L.H."/>
            <person name="Warris S."/>
            <person name="Nguyen H.D.T."/>
            <person name="van Gent-Pelzer M.P.E."/>
            <person name="Joly D.L."/>
            <person name="van de Geest H.C."/>
            <person name="Bonants P.J.M."/>
            <person name="Smith D.S."/>
            <person name="Levesque C.A."/>
            <person name="van der Lee T.A.J."/>
        </authorList>
    </citation>
    <scope>NUCLEOTIDE SEQUENCE [LARGE SCALE GENOMIC DNA]</scope>
    <source>
        <strain evidence="2 3">CBS 675.73</strain>
    </source>
</reference>
<sequence length="357" mass="39829">MDADTLFAFTTTFTTTAEAITAADPTTTSAATSLFTAATATATSLTHTATAVATVIANSSATSIRPAPILNYASTVQWSSVDAAYIFMAITVLMTIATVRNLIYSAKSKHTKMIYMYLLFWCIFRVAAFAVRGYILTDDRGQDFTLYKWASIISSVGFMPLAEVLAFCTLEGTALAYGFTNKTRSRFDLFVKALFATFGTTVTAFAIDFTCNKPFGSNPKDYPIDIVLREIGFNGLLLITIYTLFGSIRNMVAVVPHAKVPAIFVSRFRVMMIVVCFQSILMLVKLVYTTYRNWNPFQLRDEGVWYILSIAPEYVFVLFYLNHGFLKVYDDIERFTLDSDEDEDHVKSKDVVDAQHT</sequence>
<feature type="transmembrane region" description="Helical" evidence="1">
    <location>
        <begin position="189"/>
        <end position="207"/>
    </location>
</feature>
<dbReference type="Proteomes" id="UP000320333">
    <property type="component" value="Unassembled WGS sequence"/>
</dbReference>
<proteinExistence type="predicted"/>
<feature type="transmembrane region" description="Helical" evidence="1">
    <location>
        <begin position="83"/>
        <end position="103"/>
    </location>
</feature>